<name>A0ABW0NCK4_9BURK</name>
<feature type="transmembrane region" description="Helical" evidence="6">
    <location>
        <begin position="351"/>
        <end position="374"/>
    </location>
</feature>
<evidence type="ECO:0000256" key="1">
    <source>
        <dbReference type="ARBA" id="ARBA00004651"/>
    </source>
</evidence>
<dbReference type="Proteomes" id="UP001596037">
    <property type="component" value="Unassembled WGS sequence"/>
</dbReference>
<evidence type="ECO:0000256" key="2">
    <source>
        <dbReference type="ARBA" id="ARBA00022475"/>
    </source>
</evidence>
<feature type="transmembrane region" description="Helical" evidence="6">
    <location>
        <begin position="408"/>
        <end position="426"/>
    </location>
</feature>
<dbReference type="PANTHER" id="PTHR30250">
    <property type="entry name" value="PST FAMILY PREDICTED COLANIC ACID TRANSPORTER"/>
    <property type="match status" value="1"/>
</dbReference>
<keyword evidence="3 6" id="KW-0812">Transmembrane</keyword>
<evidence type="ECO:0000313" key="7">
    <source>
        <dbReference type="EMBL" id="MFC5498391.1"/>
    </source>
</evidence>
<feature type="transmembrane region" description="Helical" evidence="6">
    <location>
        <begin position="268"/>
        <end position="290"/>
    </location>
</feature>
<evidence type="ECO:0000256" key="3">
    <source>
        <dbReference type="ARBA" id="ARBA00022692"/>
    </source>
</evidence>
<evidence type="ECO:0000256" key="5">
    <source>
        <dbReference type="ARBA" id="ARBA00023136"/>
    </source>
</evidence>
<comment type="caution">
    <text evidence="7">The sequence shown here is derived from an EMBL/GenBank/DDBJ whole genome shotgun (WGS) entry which is preliminary data.</text>
</comment>
<feature type="transmembrane region" description="Helical" evidence="6">
    <location>
        <begin position="386"/>
        <end position="402"/>
    </location>
</feature>
<comment type="subcellular location">
    <subcellularLocation>
        <location evidence="1">Cell membrane</location>
        <topology evidence="1">Multi-pass membrane protein</topology>
    </subcellularLocation>
</comment>
<feature type="transmembrane region" description="Helical" evidence="6">
    <location>
        <begin position="57"/>
        <end position="78"/>
    </location>
</feature>
<feature type="transmembrane region" description="Helical" evidence="6">
    <location>
        <begin position="195"/>
        <end position="217"/>
    </location>
</feature>
<evidence type="ECO:0000256" key="4">
    <source>
        <dbReference type="ARBA" id="ARBA00022989"/>
    </source>
</evidence>
<accession>A0ABW0NCK4</accession>
<gene>
    <name evidence="7" type="ORF">ACFPOE_12675</name>
</gene>
<dbReference type="Pfam" id="PF01943">
    <property type="entry name" value="Polysacc_synt"/>
    <property type="match status" value="1"/>
</dbReference>
<keyword evidence="5 6" id="KW-0472">Membrane</keyword>
<feature type="transmembrane region" description="Helical" evidence="6">
    <location>
        <begin position="238"/>
        <end position="256"/>
    </location>
</feature>
<keyword evidence="8" id="KW-1185">Reference proteome</keyword>
<feature type="transmembrane region" description="Helical" evidence="6">
    <location>
        <begin position="163"/>
        <end position="183"/>
    </location>
</feature>
<dbReference type="InterPro" id="IPR050833">
    <property type="entry name" value="Poly_Biosynth_Transport"/>
</dbReference>
<feature type="transmembrane region" description="Helical" evidence="6">
    <location>
        <begin position="311"/>
        <end position="331"/>
    </location>
</feature>
<dbReference type="PANTHER" id="PTHR30250:SF11">
    <property type="entry name" value="O-ANTIGEN TRANSPORTER-RELATED"/>
    <property type="match status" value="1"/>
</dbReference>
<keyword evidence="2" id="KW-1003">Cell membrane</keyword>
<dbReference type="InterPro" id="IPR002797">
    <property type="entry name" value="Polysacc_synth"/>
</dbReference>
<feature type="transmembrane region" description="Helical" evidence="6">
    <location>
        <begin position="130"/>
        <end position="151"/>
    </location>
</feature>
<proteinExistence type="predicted"/>
<evidence type="ECO:0000313" key="8">
    <source>
        <dbReference type="Proteomes" id="UP001596037"/>
    </source>
</evidence>
<organism evidence="7 8">
    <name type="scientific">Caenimonas terrae</name>
    <dbReference type="NCBI Taxonomy" id="696074"/>
    <lineage>
        <taxon>Bacteria</taxon>
        <taxon>Pseudomonadati</taxon>
        <taxon>Pseudomonadota</taxon>
        <taxon>Betaproteobacteria</taxon>
        <taxon>Burkholderiales</taxon>
        <taxon>Comamonadaceae</taxon>
        <taxon>Caenimonas</taxon>
    </lineage>
</organism>
<feature type="transmembrane region" description="Helical" evidence="6">
    <location>
        <begin position="99"/>
        <end position="118"/>
    </location>
</feature>
<dbReference type="RefSeq" id="WP_376850445.1">
    <property type="nucleotide sequence ID" value="NZ_JBHSMF010000006.1"/>
</dbReference>
<sequence length="437" mass="47161">MNHLAYLRGKITEHRAKSKSFAKSVLSSLMNQAVSSGTNFALTVYLARTLTTADFGLYGIGFAITLLYAGVCDALFLTQMVVHAPEKLPDDRLPYAARMLSALVLFCVLTASLTILLLCLDATSSHLAGQYFALALSIVAASVSFALKDFFIRHAYTVRRENWALWVNIVVAATLAAALAVKYMLFGGFGPAGALWVYALSNLAGAAVGFVIVGLPMASVCMKEIYKDVRHAWVGGRWAFVGVAVTWSQTQLYMYVTAMFVGPAGVGLANAARILVTPAMFLMPAVTQIVMPRLATLRTTNLARMIQMSTIFSAGLVAFAALYSIALISTGDFIAPMLTRHYRYVDVAPLVGAWCVMLVFQFSRIGAVTCLQILKEFRAVTLSNSISLLAAVPIAVILMQMIGVSGAILGGAIGEMVFSVLLYKVVKMKYVALRVHM</sequence>
<keyword evidence="4 6" id="KW-1133">Transmembrane helix</keyword>
<reference evidence="8" key="1">
    <citation type="journal article" date="2019" name="Int. J. Syst. Evol. Microbiol.">
        <title>The Global Catalogue of Microorganisms (GCM) 10K type strain sequencing project: providing services to taxonomists for standard genome sequencing and annotation.</title>
        <authorList>
            <consortium name="The Broad Institute Genomics Platform"/>
            <consortium name="The Broad Institute Genome Sequencing Center for Infectious Disease"/>
            <person name="Wu L."/>
            <person name="Ma J."/>
        </authorList>
    </citation>
    <scope>NUCLEOTIDE SEQUENCE [LARGE SCALE GENOMIC DNA]</scope>
    <source>
        <strain evidence="8">CCUG 57401</strain>
    </source>
</reference>
<evidence type="ECO:0000256" key="6">
    <source>
        <dbReference type="SAM" id="Phobius"/>
    </source>
</evidence>
<dbReference type="EMBL" id="JBHSMF010000006">
    <property type="protein sequence ID" value="MFC5498391.1"/>
    <property type="molecule type" value="Genomic_DNA"/>
</dbReference>
<protein>
    <submittedName>
        <fullName evidence="7">Lipopolysaccharide biosynthesis protein</fullName>
    </submittedName>
</protein>